<dbReference type="SMART" id="SM00280">
    <property type="entry name" value="KAZAL"/>
    <property type="match status" value="1"/>
</dbReference>
<dbReference type="GO" id="GO:0090281">
    <property type="term" value="P:negative regulation of calcium ion import"/>
    <property type="evidence" value="ECO:0007669"/>
    <property type="project" value="Ensembl"/>
</dbReference>
<dbReference type="SMR" id="A0A5F9C2V5"/>
<evidence type="ECO:0000313" key="10">
    <source>
        <dbReference type="Proteomes" id="UP000001811"/>
    </source>
</evidence>
<dbReference type="GO" id="GO:0048240">
    <property type="term" value="P:sperm capacitation"/>
    <property type="evidence" value="ECO:0007669"/>
    <property type="project" value="Ensembl"/>
</dbReference>
<dbReference type="SUPFAM" id="SSF100895">
    <property type="entry name" value="Kazal-type serine protease inhibitors"/>
    <property type="match status" value="1"/>
</dbReference>
<proteinExistence type="predicted"/>
<dbReference type="STRING" id="9986.ENSOCUP00000028063"/>
<dbReference type="Ensembl" id="ENSOCUT00000037458.1">
    <property type="protein sequence ID" value="ENSOCUP00000028063.1"/>
    <property type="gene ID" value="ENSOCUG00000001659.3"/>
</dbReference>
<dbReference type="PROSITE" id="PS51465">
    <property type="entry name" value="KAZAL_2"/>
    <property type="match status" value="1"/>
</dbReference>
<evidence type="ECO:0000256" key="1">
    <source>
        <dbReference type="ARBA" id="ARBA00004613"/>
    </source>
</evidence>
<evidence type="ECO:0000256" key="6">
    <source>
        <dbReference type="ARBA" id="ARBA00037363"/>
    </source>
</evidence>
<dbReference type="Bgee" id="ENSOCUG00000001659">
    <property type="expression patterns" value="Expressed in testis and 9 other cell types or tissues"/>
</dbReference>
<keyword evidence="10" id="KW-1185">Reference proteome</keyword>
<dbReference type="GO" id="GO:2001256">
    <property type="term" value="P:regulation of store-operated calcium entry"/>
    <property type="evidence" value="ECO:0007669"/>
    <property type="project" value="Ensembl"/>
</dbReference>
<comment type="function">
    <text evidence="7">Serine protease inhibitor which exhibits anti-trypsin activity. In the pancreas, protects against trypsin-catalyzed premature activation of zymogens.</text>
</comment>
<evidence type="ECO:0000256" key="3">
    <source>
        <dbReference type="ARBA" id="ARBA00022690"/>
    </source>
</evidence>
<dbReference type="FunFam" id="3.30.60.30:FF:000031">
    <property type="entry name" value="Serine protease inhibitor Kazal-type 2"/>
    <property type="match status" value="1"/>
</dbReference>
<sequence length="89" mass="9998">MKAENSEEEHIWLLPIRNQHNVSDLCFLGNTRADSLGRMANCNNEVTGCPRNYDPVCGTDGNTYSNECILCTENQKRQIPVLIRKSGPC</sequence>
<keyword evidence="5" id="KW-1015">Disulfide bond</keyword>
<dbReference type="PROSITE" id="PS00282">
    <property type="entry name" value="KAZAL_1"/>
    <property type="match status" value="1"/>
</dbReference>
<dbReference type="GO" id="GO:0004867">
    <property type="term" value="F:serine-type endopeptidase inhibitor activity"/>
    <property type="evidence" value="ECO:0007669"/>
    <property type="project" value="UniProtKB-KW"/>
</dbReference>
<dbReference type="EMBL" id="AAGW02027494">
    <property type="status" value="NOT_ANNOTATED_CDS"/>
    <property type="molecule type" value="Genomic_DNA"/>
</dbReference>
<dbReference type="InParanoid" id="A0A5F9C2V5"/>
<dbReference type="GO" id="GO:0010751">
    <property type="term" value="P:negative regulation of nitric oxide mediated signal transduction"/>
    <property type="evidence" value="ECO:0007669"/>
    <property type="project" value="Ensembl"/>
</dbReference>
<dbReference type="InterPro" id="IPR002350">
    <property type="entry name" value="Kazal_dom"/>
</dbReference>
<evidence type="ECO:0000256" key="4">
    <source>
        <dbReference type="ARBA" id="ARBA00022900"/>
    </source>
</evidence>
<comment type="function">
    <text evidence="6">In the male reproductive tract, binds to sperm heads where it modulates sperm capacitance by inhibiting calcium uptake and nitrogen oxide (NO) production.</text>
</comment>
<gene>
    <name evidence="9" type="primary">SPINK1</name>
</gene>
<organism evidence="9 10">
    <name type="scientific">Oryctolagus cuniculus</name>
    <name type="common">Rabbit</name>
    <dbReference type="NCBI Taxonomy" id="9986"/>
    <lineage>
        <taxon>Eukaryota</taxon>
        <taxon>Metazoa</taxon>
        <taxon>Chordata</taxon>
        <taxon>Craniata</taxon>
        <taxon>Vertebrata</taxon>
        <taxon>Euteleostomi</taxon>
        <taxon>Mammalia</taxon>
        <taxon>Eutheria</taxon>
        <taxon>Euarchontoglires</taxon>
        <taxon>Glires</taxon>
        <taxon>Lagomorpha</taxon>
        <taxon>Leporidae</taxon>
        <taxon>Oryctolagus</taxon>
    </lineage>
</organism>
<dbReference type="PANTHER" id="PTHR21312">
    <property type="entry name" value="SERINE PROTEASE INHIBITOR"/>
    <property type="match status" value="1"/>
</dbReference>
<protein>
    <submittedName>
        <fullName evidence="9">Serine peptidase inhibitor Kazal type 1</fullName>
    </submittedName>
</protein>
<keyword evidence="4" id="KW-0722">Serine protease inhibitor</keyword>
<feature type="domain" description="Kazal-like" evidence="8">
    <location>
        <begin position="36"/>
        <end position="89"/>
    </location>
</feature>
<evidence type="ECO:0000256" key="7">
    <source>
        <dbReference type="ARBA" id="ARBA00046050"/>
    </source>
</evidence>
<dbReference type="PRINTS" id="PR00290">
    <property type="entry name" value="KAZALINHBTR"/>
</dbReference>
<dbReference type="GO" id="GO:0005615">
    <property type="term" value="C:extracellular space"/>
    <property type="evidence" value="ECO:0007669"/>
    <property type="project" value="Ensembl"/>
</dbReference>
<dbReference type="GO" id="GO:0007263">
    <property type="term" value="P:nitric oxide mediated signal transduction"/>
    <property type="evidence" value="ECO:0007669"/>
    <property type="project" value="Ensembl"/>
</dbReference>
<comment type="subcellular location">
    <subcellularLocation>
        <location evidence="1">Secreted</location>
    </subcellularLocation>
</comment>
<reference evidence="9" key="3">
    <citation type="submission" date="2025-09" db="UniProtKB">
        <authorList>
            <consortium name="Ensembl"/>
        </authorList>
    </citation>
    <scope>IDENTIFICATION</scope>
    <source>
        <strain evidence="9">Thorbecke</strain>
    </source>
</reference>
<dbReference type="GeneTree" id="ENSGT00530000064228"/>
<keyword evidence="3" id="KW-0646">Protease inhibitor</keyword>
<reference evidence="9 10" key="1">
    <citation type="journal article" date="2011" name="Nature">
        <title>A high-resolution map of human evolutionary constraint using 29 mammals.</title>
        <authorList>
            <person name="Lindblad-Toh K."/>
            <person name="Garber M."/>
            <person name="Zuk O."/>
            <person name="Lin M.F."/>
            <person name="Parker B.J."/>
            <person name="Washietl S."/>
            <person name="Kheradpour P."/>
            <person name="Ernst J."/>
            <person name="Jordan G."/>
            <person name="Mauceli E."/>
            <person name="Ward L.D."/>
            <person name="Lowe C.B."/>
            <person name="Holloway A.K."/>
            <person name="Clamp M."/>
            <person name="Gnerre S."/>
            <person name="Alfoldi J."/>
            <person name="Beal K."/>
            <person name="Chang J."/>
            <person name="Clawson H."/>
            <person name="Cuff J."/>
            <person name="Di Palma F."/>
            <person name="Fitzgerald S."/>
            <person name="Flicek P."/>
            <person name="Guttman M."/>
            <person name="Hubisz M.J."/>
            <person name="Jaffe D.B."/>
            <person name="Jungreis I."/>
            <person name="Kent W.J."/>
            <person name="Kostka D."/>
            <person name="Lara M."/>
            <person name="Martins A.L."/>
            <person name="Massingham T."/>
            <person name="Moltke I."/>
            <person name="Raney B.J."/>
            <person name="Rasmussen M.D."/>
            <person name="Robinson J."/>
            <person name="Stark A."/>
            <person name="Vilella A.J."/>
            <person name="Wen J."/>
            <person name="Xie X."/>
            <person name="Zody M.C."/>
            <person name="Baldwin J."/>
            <person name="Bloom T."/>
            <person name="Chin C.W."/>
            <person name="Heiman D."/>
            <person name="Nicol R."/>
            <person name="Nusbaum C."/>
            <person name="Young S."/>
            <person name="Wilkinson J."/>
            <person name="Worley K.C."/>
            <person name="Kovar C.L."/>
            <person name="Muzny D.M."/>
            <person name="Gibbs R.A."/>
            <person name="Cree A."/>
            <person name="Dihn H.H."/>
            <person name="Fowler G."/>
            <person name="Jhangiani S."/>
            <person name="Joshi V."/>
            <person name="Lee S."/>
            <person name="Lewis L.R."/>
            <person name="Nazareth L.V."/>
            <person name="Okwuonu G."/>
            <person name="Santibanez J."/>
            <person name="Warren W.C."/>
            <person name="Mardis E.R."/>
            <person name="Weinstock G.M."/>
            <person name="Wilson R.K."/>
            <person name="Delehaunty K."/>
            <person name="Dooling D."/>
            <person name="Fronik C."/>
            <person name="Fulton L."/>
            <person name="Fulton B."/>
            <person name="Graves T."/>
            <person name="Minx P."/>
            <person name="Sodergren E."/>
            <person name="Birney E."/>
            <person name="Margulies E.H."/>
            <person name="Herrero J."/>
            <person name="Green E.D."/>
            <person name="Haussler D."/>
            <person name="Siepel A."/>
            <person name="Goldman N."/>
            <person name="Pollard K.S."/>
            <person name="Pedersen J.S."/>
            <person name="Lander E.S."/>
            <person name="Kellis M."/>
        </authorList>
    </citation>
    <scope>NUCLEOTIDE SEQUENCE [LARGE SCALE GENOMIC DNA]</scope>
    <source>
        <strain evidence="9 10">Thorbecke inbred</strain>
    </source>
</reference>
<dbReference type="Pfam" id="PF00050">
    <property type="entry name" value="Kazal_1"/>
    <property type="match status" value="1"/>
</dbReference>
<evidence type="ECO:0000256" key="5">
    <source>
        <dbReference type="ARBA" id="ARBA00023157"/>
    </source>
</evidence>
<dbReference type="InterPro" id="IPR001239">
    <property type="entry name" value="Prot_inh_Kazal-m"/>
</dbReference>
<accession>A0A5F9C2V5</accession>
<dbReference type="CDD" id="cd01327">
    <property type="entry name" value="KAZAL_PSTI"/>
    <property type="match status" value="1"/>
</dbReference>
<evidence type="ECO:0000313" key="9">
    <source>
        <dbReference type="Ensembl" id="ENSOCUP00000028063.1"/>
    </source>
</evidence>
<dbReference type="FunCoup" id="A0A5F9C2V5">
    <property type="interactions" value="64"/>
</dbReference>
<evidence type="ECO:0000256" key="2">
    <source>
        <dbReference type="ARBA" id="ARBA00022525"/>
    </source>
</evidence>
<dbReference type="GO" id="GO:0060046">
    <property type="term" value="P:regulation of acrosome reaction"/>
    <property type="evidence" value="ECO:0007669"/>
    <property type="project" value="Ensembl"/>
</dbReference>
<keyword evidence="2" id="KW-0964">Secreted</keyword>
<dbReference type="InterPro" id="IPR036058">
    <property type="entry name" value="Kazal_dom_sf"/>
</dbReference>
<dbReference type="AlphaFoldDB" id="A0A5F9C2V5"/>
<dbReference type="Gene3D" id="3.30.60.30">
    <property type="match status" value="1"/>
</dbReference>
<name>A0A5F9C2V5_RABIT</name>
<reference evidence="9" key="2">
    <citation type="submission" date="2025-08" db="UniProtKB">
        <authorList>
            <consortium name="Ensembl"/>
        </authorList>
    </citation>
    <scope>IDENTIFICATION</scope>
    <source>
        <strain evidence="9">Thorbecke</strain>
    </source>
</reference>
<dbReference type="PANTHER" id="PTHR21312:SF27">
    <property type="entry name" value="SERINE PROTEASE INHIBITOR KAZAL-TYPE 1"/>
    <property type="match status" value="1"/>
</dbReference>
<dbReference type="Proteomes" id="UP000001811">
    <property type="component" value="Chromosome 3"/>
</dbReference>
<evidence type="ECO:0000259" key="8">
    <source>
        <dbReference type="PROSITE" id="PS51465"/>
    </source>
</evidence>